<name>A0A6J4K8C7_9BACT</name>
<evidence type="ECO:0000256" key="2">
    <source>
        <dbReference type="SAM" id="Phobius"/>
    </source>
</evidence>
<evidence type="ECO:0000256" key="1">
    <source>
        <dbReference type="SAM" id="MobiDB-lite"/>
    </source>
</evidence>
<keyword evidence="2" id="KW-0472">Membrane</keyword>
<protein>
    <submittedName>
        <fullName evidence="3">Uncharacterized protein</fullName>
    </submittedName>
</protein>
<feature type="transmembrane region" description="Helical" evidence="2">
    <location>
        <begin position="35"/>
        <end position="53"/>
    </location>
</feature>
<dbReference type="AlphaFoldDB" id="A0A6J4K8C7"/>
<reference evidence="3" key="1">
    <citation type="submission" date="2020-02" db="EMBL/GenBank/DDBJ databases">
        <authorList>
            <person name="Meier V. D."/>
        </authorList>
    </citation>
    <scope>NUCLEOTIDE SEQUENCE</scope>
    <source>
        <strain evidence="3">AVDCRST_MAG68</strain>
    </source>
</reference>
<organism evidence="3">
    <name type="scientific">uncultured Gemmatimonadota bacterium</name>
    <dbReference type="NCBI Taxonomy" id="203437"/>
    <lineage>
        <taxon>Bacteria</taxon>
        <taxon>Pseudomonadati</taxon>
        <taxon>Gemmatimonadota</taxon>
        <taxon>environmental samples</taxon>
    </lineage>
</organism>
<keyword evidence="2" id="KW-0812">Transmembrane</keyword>
<sequence length="54" mass="5589">MVSGPDPNRWTEVDPQAPDGGVGDPKTSRLGAPSWVSALLAVVLLAVVAAFLIF</sequence>
<accession>A0A6J4K8C7</accession>
<evidence type="ECO:0000313" key="3">
    <source>
        <dbReference type="EMBL" id="CAA9298597.1"/>
    </source>
</evidence>
<gene>
    <name evidence="3" type="ORF">AVDCRST_MAG68-167</name>
</gene>
<dbReference type="EMBL" id="CADCTW010000017">
    <property type="protein sequence ID" value="CAA9298597.1"/>
    <property type="molecule type" value="Genomic_DNA"/>
</dbReference>
<keyword evidence="2" id="KW-1133">Transmembrane helix</keyword>
<feature type="region of interest" description="Disordered" evidence="1">
    <location>
        <begin position="1"/>
        <end position="27"/>
    </location>
</feature>
<proteinExistence type="predicted"/>